<organism evidence="2 3">
    <name type="scientific">Actinacidiphila rubida</name>
    <dbReference type="NCBI Taxonomy" id="310780"/>
    <lineage>
        <taxon>Bacteria</taxon>
        <taxon>Bacillati</taxon>
        <taxon>Actinomycetota</taxon>
        <taxon>Actinomycetes</taxon>
        <taxon>Kitasatosporales</taxon>
        <taxon>Streptomycetaceae</taxon>
        <taxon>Actinacidiphila</taxon>
    </lineage>
</organism>
<dbReference type="SUPFAM" id="SSF47413">
    <property type="entry name" value="lambda repressor-like DNA-binding domains"/>
    <property type="match status" value="1"/>
</dbReference>
<feature type="domain" description="HTH cro/C1-type" evidence="1">
    <location>
        <begin position="35"/>
        <end position="89"/>
    </location>
</feature>
<dbReference type="Pfam" id="PF19054">
    <property type="entry name" value="DUF5753"/>
    <property type="match status" value="1"/>
</dbReference>
<name>A0A1H8J220_9ACTN</name>
<dbReference type="SMART" id="SM00530">
    <property type="entry name" value="HTH_XRE"/>
    <property type="match status" value="1"/>
</dbReference>
<reference evidence="2 3" key="1">
    <citation type="submission" date="2016-10" db="EMBL/GenBank/DDBJ databases">
        <authorList>
            <person name="de Groot N.N."/>
        </authorList>
    </citation>
    <scope>NUCLEOTIDE SEQUENCE [LARGE SCALE GENOMIC DNA]</scope>
    <source>
        <strain evidence="2 3">CGMCC 4.2026</strain>
    </source>
</reference>
<dbReference type="GO" id="GO:0003677">
    <property type="term" value="F:DNA binding"/>
    <property type="evidence" value="ECO:0007669"/>
    <property type="project" value="InterPro"/>
</dbReference>
<accession>A0A1H8J220</accession>
<evidence type="ECO:0000259" key="1">
    <source>
        <dbReference type="PROSITE" id="PS50943"/>
    </source>
</evidence>
<dbReference type="AlphaFoldDB" id="A0A1H8J220"/>
<evidence type="ECO:0000313" key="3">
    <source>
        <dbReference type="Proteomes" id="UP000181951"/>
    </source>
</evidence>
<gene>
    <name evidence="2" type="ORF">SAMN05216267_1009132</name>
</gene>
<dbReference type="CDD" id="cd00093">
    <property type="entry name" value="HTH_XRE"/>
    <property type="match status" value="1"/>
</dbReference>
<dbReference type="OrthoDB" id="4285266at2"/>
<dbReference type="EMBL" id="FODD01000009">
    <property type="protein sequence ID" value="SEN74943.1"/>
    <property type="molecule type" value="Genomic_DNA"/>
</dbReference>
<dbReference type="Gene3D" id="1.10.260.40">
    <property type="entry name" value="lambda repressor-like DNA-binding domains"/>
    <property type="match status" value="1"/>
</dbReference>
<dbReference type="STRING" id="310780.SAMN05216267_1009132"/>
<sequence>MPAVPVSQPVSPIQLLERRPDMGSKAMARVLGNYLRALRESRAMSPAAAGHHIRAHASKISRMETAHVSLKARDVEDLLALYGVTADERAEIARIVQRSSQPDWWQSYGEVVPDWLQQLIGLERDAHVIRTYETQFVPGLLQIPAYAEAVVLSGHRLAPPDEVEKRVNLRLERQRRMSEPGAPVLWALIDEGVLYRPVGGRDVMRAQLEYLVEALRQPGIRLQIASYAASAAATPGAAVTYLRFAQGFLPDVVYLEHMTSAVYLDRLEDLDRYRAALDELSALAATPAASRAMLEAALEHYR</sequence>
<keyword evidence="3" id="KW-1185">Reference proteome</keyword>
<protein>
    <submittedName>
        <fullName evidence="2">Helix-turn-helix domain-containing protein</fullName>
    </submittedName>
</protein>
<dbReference type="Proteomes" id="UP000181951">
    <property type="component" value="Unassembled WGS sequence"/>
</dbReference>
<dbReference type="Pfam" id="PF13560">
    <property type="entry name" value="HTH_31"/>
    <property type="match status" value="1"/>
</dbReference>
<proteinExistence type="predicted"/>
<dbReference type="InterPro" id="IPR043917">
    <property type="entry name" value="DUF5753"/>
</dbReference>
<dbReference type="InterPro" id="IPR001387">
    <property type="entry name" value="Cro/C1-type_HTH"/>
</dbReference>
<evidence type="ECO:0000313" key="2">
    <source>
        <dbReference type="EMBL" id="SEN74943.1"/>
    </source>
</evidence>
<dbReference type="PROSITE" id="PS50943">
    <property type="entry name" value="HTH_CROC1"/>
    <property type="match status" value="1"/>
</dbReference>
<dbReference type="RefSeq" id="WP_069463220.1">
    <property type="nucleotide sequence ID" value="NZ_FODD01000009.1"/>
</dbReference>
<dbReference type="InterPro" id="IPR010982">
    <property type="entry name" value="Lambda_DNA-bd_dom_sf"/>
</dbReference>